<dbReference type="Gene3D" id="3.30.160.100">
    <property type="entry name" value="Ribosome hibernation promotion factor-like"/>
    <property type="match status" value="1"/>
</dbReference>
<dbReference type="InterPro" id="IPR036567">
    <property type="entry name" value="RHF-like"/>
</dbReference>
<dbReference type="Pfam" id="PF02482">
    <property type="entry name" value="Ribosomal_S30AE"/>
    <property type="match status" value="1"/>
</dbReference>
<dbReference type="InterPro" id="IPR002059">
    <property type="entry name" value="CSP_DNA-bd"/>
</dbReference>
<protein>
    <submittedName>
        <fullName evidence="3">Ribosome-associated translation inhibitor RaiA</fullName>
    </submittedName>
</protein>
<dbReference type="Proteomes" id="UP000266273">
    <property type="component" value="Unassembled WGS sequence"/>
</dbReference>
<dbReference type="OrthoDB" id="9782252at2"/>
<keyword evidence="4" id="KW-1185">Reference proteome</keyword>
<sequence>MEVPLELAFRNMEHSDAVEELVREKVAHLDRLFERLTSCRVTIEAPHKHHRKGNEYHVRIFLGVPQGQLVVSRDPGDVHAHEDLRVAIRDAFQAAERQLKEHAEKMRGDVKTHVPPLQGTIARLFPDQDYGFIATTDGREIFFHRNAVVDYDFDDLEQGQPVELAIWSGDSEIGPHASTVRPIGSMEYNPERDITPR</sequence>
<proteinExistence type="predicted"/>
<dbReference type="PROSITE" id="PS51857">
    <property type="entry name" value="CSD_2"/>
    <property type="match status" value="1"/>
</dbReference>
<accession>A0A397QAD1</accession>
<gene>
    <name evidence="3" type="ORF">BXY53_0137</name>
</gene>
<dbReference type="GO" id="GO:0003676">
    <property type="term" value="F:nucleic acid binding"/>
    <property type="evidence" value="ECO:0007669"/>
    <property type="project" value="InterPro"/>
</dbReference>
<evidence type="ECO:0000313" key="3">
    <source>
        <dbReference type="EMBL" id="RIA55084.1"/>
    </source>
</evidence>
<dbReference type="AlphaFoldDB" id="A0A397QAD1"/>
<evidence type="ECO:0000313" key="4">
    <source>
        <dbReference type="Proteomes" id="UP000266273"/>
    </source>
</evidence>
<evidence type="ECO:0000256" key="1">
    <source>
        <dbReference type="SAM" id="MobiDB-lite"/>
    </source>
</evidence>
<dbReference type="Gene3D" id="2.40.50.140">
    <property type="entry name" value="Nucleic acid-binding proteins"/>
    <property type="match status" value="1"/>
</dbReference>
<dbReference type="SUPFAM" id="SSF50249">
    <property type="entry name" value="Nucleic acid-binding proteins"/>
    <property type="match status" value="1"/>
</dbReference>
<feature type="domain" description="CSD" evidence="2">
    <location>
        <begin position="116"/>
        <end position="182"/>
    </location>
</feature>
<dbReference type="Pfam" id="PF00313">
    <property type="entry name" value="CSD"/>
    <property type="match status" value="1"/>
</dbReference>
<dbReference type="InterPro" id="IPR003489">
    <property type="entry name" value="RHF/RaiA"/>
</dbReference>
<dbReference type="EMBL" id="QXDF01000001">
    <property type="protein sequence ID" value="RIA55084.1"/>
    <property type="molecule type" value="Genomic_DNA"/>
</dbReference>
<dbReference type="RefSeq" id="WP_119060038.1">
    <property type="nucleotide sequence ID" value="NZ_QXDF01000001.1"/>
</dbReference>
<feature type="region of interest" description="Disordered" evidence="1">
    <location>
        <begin position="176"/>
        <end position="197"/>
    </location>
</feature>
<organism evidence="3 4">
    <name type="scientific">Dichotomicrobium thermohalophilum</name>
    <dbReference type="NCBI Taxonomy" id="933063"/>
    <lineage>
        <taxon>Bacteria</taxon>
        <taxon>Pseudomonadati</taxon>
        <taxon>Pseudomonadota</taxon>
        <taxon>Alphaproteobacteria</taxon>
        <taxon>Hyphomicrobiales</taxon>
        <taxon>Hyphomicrobiaceae</taxon>
        <taxon>Dichotomicrobium</taxon>
    </lineage>
</organism>
<reference evidence="3 4" key="1">
    <citation type="submission" date="2018-08" db="EMBL/GenBank/DDBJ databases">
        <title>Genomic Encyclopedia of Archaeal and Bacterial Type Strains, Phase II (KMG-II): from individual species to whole genera.</title>
        <authorList>
            <person name="Goeker M."/>
        </authorList>
    </citation>
    <scope>NUCLEOTIDE SEQUENCE [LARGE SCALE GENOMIC DNA]</scope>
    <source>
        <strain evidence="3 4">DSM 5002</strain>
    </source>
</reference>
<evidence type="ECO:0000259" key="2">
    <source>
        <dbReference type="PROSITE" id="PS51857"/>
    </source>
</evidence>
<dbReference type="CDD" id="cd00552">
    <property type="entry name" value="RaiA"/>
    <property type="match status" value="1"/>
</dbReference>
<dbReference type="SUPFAM" id="SSF69754">
    <property type="entry name" value="Ribosome binding protein Y (YfiA homologue)"/>
    <property type="match status" value="1"/>
</dbReference>
<name>A0A397QAD1_9HYPH</name>
<comment type="caution">
    <text evidence="3">The sequence shown here is derived from an EMBL/GenBank/DDBJ whole genome shotgun (WGS) entry which is preliminary data.</text>
</comment>
<dbReference type="InterPro" id="IPR012340">
    <property type="entry name" value="NA-bd_OB-fold"/>
</dbReference>